<accession>A0A9W6HQC4</accession>
<keyword evidence="3" id="KW-0479">Metal-binding</keyword>
<keyword evidence="7" id="KW-0812">Transmembrane</keyword>
<name>A0A9W6HQC4_9MICO</name>
<dbReference type="EMBL" id="BSET01000001">
    <property type="protein sequence ID" value="GLK00987.1"/>
    <property type="molecule type" value="Genomic_DNA"/>
</dbReference>
<dbReference type="GO" id="GO:0030001">
    <property type="term" value="P:metal ion transport"/>
    <property type="evidence" value="ECO:0007669"/>
    <property type="project" value="InterPro"/>
</dbReference>
<evidence type="ECO:0000256" key="5">
    <source>
        <dbReference type="SAM" id="Coils"/>
    </source>
</evidence>
<evidence type="ECO:0000313" key="9">
    <source>
        <dbReference type="Proteomes" id="UP001142325"/>
    </source>
</evidence>
<proteinExistence type="predicted"/>
<protein>
    <submittedName>
        <fullName evidence="8">ABC transporter periplasmic component</fullName>
    </submittedName>
</protein>
<gene>
    <name evidence="8" type="ORF">GCM10017596_07020</name>
</gene>
<evidence type="ECO:0000256" key="6">
    <source>
        <dbReference type="SAM" id="MobiDB-lite"/>
    </source>
</evidence>
<reference evidence="8" key="1">
    <citation type="journal article" date="2014" name="Int. J. Syst. Evol. Microbiol.">
        <title>Complete genome sequence of Corynebacterium casei LMG S-19264T (=DSM 44701T), isolated from a smear-ripened cheese.</title>
        <authorList>
            <consortium name="US DOE Joint Genome Institute (JGI-PGF)"/>
            <person name="Walter F."/>
            <person name="Albersmeier A."/>
            <person name="Kalinowski J."/>
            <person name="Ruckert C."/>
        </authorList>
    </citation>
    <scope>NUCLEOTIDE SEQUENCE</scope>
    <source>
        <strain evidence="8">VKM Ac-1958</strain>
    </source>
</reference>
<keyword evidence="7" id="KW-0472">Membrane</keyword>
<dbReference type="Proteomes" id="UP001142325">
    <property type="component" value="Unassembled WGS sequence"/>
</dbReference>
<dbReference type="PANTHER" id="PTHR42953">
    <property type="entry name" value="HIGH-AFFINITY ZINC UPTAKE SYSTEM PROTEIN ZNUA-RELATED"/>
    <property type="match status" value="1"/>
</dbReference>
<dbReference type="PANTHER" id="PTHR42953:SF1">
    <property type="entry name" value="METAL-BINDING PROTEIN HI_0362-RELATED"/>
    <property type="match status" value="1"/>
</dbReference>
<dbReference type="Pfam" id="PF01297">
    <property type="entry name" value="ZnuA"/>
    <property type="match status" value="1"/>
</dbReference>
<feature type="transmembrane region" description="Helical" evidence="7">
    <location>
        <begin position="34"/>
        <end position="55"/>
    </location>
</feature>
<evidence type="ECO:0000256" key="2">
    <source>
        <dbReference type="ARBA" id="ARBA00022448"/>
    </source>
</evidence>
<feature type="compositionally biased region" description="Basic and acidic residues" evidence="6">
    <location>
        <begin position="159"/>
        <end position="181"/>
    </location>
</feature>
<keyword evidence="2" id="KW-0813">Transport</keyword>
<keyword evidence="5" id="KW-0175">Coiled coil</keyword>
<feature type="coiled-coil region" evidence="5">
    <location>
        <begin position="218"/>
        <end position="245"/>
    </location>
</feature>
<dbReference type="SUPFAM" id="SSF53807">
    <property type="entry name" value="Helical backbone' metal receptor"/>
    <property type="match status" value="1"/>
</dbReference>
<keyword evidence="4" id="KW-0732">Signal</keyword>
<dbReference type="InterPro" id="IPR050492">
    <property type="entry name" value="Bact_metal-bind_prot9"/>
</dbReference>
<keyword evidence="7" id="KW-1133">Transmembrane helix</keyword>
<dbReference type="InterPro" id="IPR006127">
    <property type="entry name" value="ZnuA-like"/>
</dbReference>
<sequence>MSDTGRGDHASEAVNFLIDNDSHVRYAFRVKKPAITLVTVALTALVLTGCAPFAAETVDDGTIDVVTTTNVYGDLAAHIGGDRVTVTALIDSAAKDPHSYEASARDRLTVQGADLVIENGGGYDAFMHDLLDGSTATVLTAVEYSHDFPGNETHEEDADAAHDEAAHDAESHDEHAHDHGDHEHIEGFNEHVWFDPHTVSHLVDDIARTLTELDPERAETFAANAAELQTDLEGFEAQLAQLKTDAAGAGVFVTEPVPGYLAVAAGLTDLAPEGFAAAVEEGRDVPPAMLLNALDVIASGDVKAVLSNAQTGGAETERIETAARDAGIPVVGFREILPKGTTYSEWMTSAIDSLVAALTA</sequence>
<comment type="caution">
    <text evidence="8">The sequence shown here is derived from an EMBL/GenBank/DDBJ whole genome shotgun (WGS) entry which is preliminary data.</text>
</comment>
<evidence type="ECO:0000256" key="4">
    <source>
        <dbReference type="ARBA" id="ARBA00022729"/>
    </source>
</evidence>
<evidence type="ECO:0000313" key="8">
    <source>
        <dbReference type="EMBL" id="GLK00987.1"/>
    </source>
</evidence>
<dbReference type="Gene3D" id="3.40.50.1980">
    <property type="entry name" value="Nitrogenase molybdenum iron protein domain"/>
    <property type="match status" value="2"/>
</dbReference>
<feature type="region of interest" description="Disordered" evidence="6">
    <location>
        <begin position="148"/>
        <end position="181"/>
    </location>
</feature>
<organism evidence="8 9">
    <name type="scientific">Microbacterium keratanolyticum</name>
    <dbReference type="NCBI Taxonomy" id="67574"/>
    <lineage>
        <taxon>Bacteria</taxon>
        <taxon>Bacillati</taxon>
        <taxon>Actinomycetota</taxon>
        <taxon>Actinomycetes</taxon>
        <taxon>Micrococcales</taxon>
        <taxon>Microbacteriaceae</taxon>
        <taxon>Microbacterium</taxon>
    </lineage>
</organism>
<dbReference type="AlphaFoldDB" id="A0A9W6HQC4"/>
<evidence type="ECO:0000256" key="3">
    <source>
        <dbReference type="ARBA" id="ARBA00022723"/>
    </source>
</evidence>
<comment type="subcellular location">
    <subcellularLocation>
        <location evidence="1">Cell envelope</location>
    </subcellularLocation>
</comment>
<evidence type="ECO:0000256" key="7">
    <source>
        <dbReference type="SAM" id="Phobius"/>
    </source>
</evidence>
<keyword evidence="9" id="KW-1185">Reference proteome</keyword>
<dbReference type="GO" id="GO:0046872">
    <property type="term" value="F:metal ion binding"/>
    <property type="evidence" value="ECO:0007669"/>
    <property type="project" value="UniProtKB-KW"/>
</dbReference>
<evidence type="ECO:0000256" key="1">
    <source>
        <dbReference type="ARBA" id="ARBA00004196"/>
    </source>
</evidence>
<dbReference type="GO" id="GO:0030313">
    <property type="term" value="C:cell envelope"/>
    <property type="evidence" value="ECO:0007669"/>
    <property type="project" value="UniProtKB-SubCell"/>
</dbReference>
<reference evidence="8" key="2">
    <citation type="submission" date="2023-01" db="EMBL/GenBank/DDBJ databases">
        <authorList>
            <person name="Sun Q."/>
            <person name="Evtushenko L."/>
        </authorList>
    </citation>
    <scope>NUCLEOTIDE SEQUENCE</scope>
    <source>
        <strain evidence="8">VKM Ac-1958</strain>
    </source>
</reference>